<feature type="signal peptide" evidence="1">
    <location>
        <begin position="1"/>
        <end position="22"/>
    </location>
</feature>
<dbReference type="PANTHER" id="PTHR21325:SF31">
    <property type="entry name" value="GH22081P-RELATED"/>
    <property type="match status" value="1"/>
</dbReference>
<dbReference type="InterPro" id="IPR038885">
    <property type="entry name" value="PLB1"/>
</dbReference>
<comment type="caution">
    <text evidence="2">The sequence shown here is derived from an EMBL/GenBank/DDBJ whole genome shotgun (WGS) entry which is preliminary data.</text>
</comment>
<dbReference type="GO" id="GO:0006644">
    <property type="term" value="P:phospholipid metabolic process"/>
    <property type="evidence" value="ECO:0007669"/>
    <property type="project" value="TreeGrafter"/>
</dbReference>
<protein>
    <recommendedName>
        <fullName evidence="4">Phospholipase B1, membrane-associated</fullName>
    </recommendedName>
</protein>
<feature type="chain" id="PRO_5042194550" description="Phospholipase B1, membrane-associated" evidence="1">
    <location>
        <begin position="23"/>
        <end position="387"/>
    </location>
</feature>
<keyword evidence="3" id="KW-1185">Reference proteome</keyword>
<evidence type="ECO:0000313" key="2">
    <source>
        <dbReference type="EMBL" id="KAJ3055276.1"/>
    </source>
</evidence>
<dbReference type="Gene3D" id="3.40.50.1110">
    <property type="entry name" value="SGNH hydrolase"/>
    <property type="match status" value="1"/>
</dbReference>
<keyword evidence="1" id="KW-0732">Signal</keyword>
<dbReference type="EMBL" id="JADGJD010000087">
    <property type="protein sequence ID" value="KAJ3055276.1"/>
    <property type="molecule type" value="Genomic_DNA"/>
</dbReference>
<evidence type="ECO:0000256" key="1">
    <source>
        <dbReference type="SAM" id="SignalP"/>
    </source>
</evidence>
<dbReference type="Proteomes" id="UP001212841">
    <property type="component" value="Unassembled WGS sequence"/>
</dbReference>
<evidence type="ECO:0000313" key="3">
    <source>
        <dbReference type="Proteomes" id="UP001212841"/>
    </source>
</evidence>
<dbReference type="SUPFAM" id="SSF52266">
    <property type="entry name" value="SGNH hydrolase"/>
    <property type="match status" value="1"/>
</dbReference>
<organism evidence="2 3">
    <name type="scientific">Rhizophlyctis rosea</name>
    <dbReference type="NCBI Taxonomy" id="64517"/>
    <lineage>
        <taxon>Eukaryota</taxon>
        <taxon>Fungi</taxon>
        <taxon>Fungi incertae sedis</taxon>
        <taxon>Chytridiomycota</taxon>
        <taxon>Chytridiomycota incertae sedis</taxon>
        <taxon>Chytridiomycetes</taxon>
        <taxon>Rhizophlyctidales</taxon>
        <taxon>Rhizophlyctidaceae</taxon>
        <taxon>Rhizophlyctis</taxon>
    </lineage>
</organism>
<sequence length="387" mass="43167">MQLLHWWSTLLFALAIPQFAFGEQILLGSPTDPVIPACPPLPPRKSASTSVHDLRIDDIKVIAALGDSITAGFAAKGLSNGSEPMPMRSTTENRGTSFSMGGDTGVVSVPNLIRQFQPELKGYSTGDHIAEICYGLWCVPFQYWPRQDKLNAAQTGAMVHNLIYELQYLVSAMKMQKDIDFEKDFKLLTLFIGSNDVCLGCSSIPGPAWPSPALFEQTVRILIGEIRARIPRVVVNVLMQFNVSQVYDLTHDDPWCARLRASGFVFECSCAFLPGAAGPLTRRLMDELVQSYNSRLQSIRDDYKTRRYDDFAMMVDPGFSQLEIRNWPLGHVSDVDCFHPGVKAHEAMAVGVWNNLFLPEKKKHRSIDPNKPLDVFCPGADSRIRTD</sequence>
<dbReference type="InterPro" id="IPR036514">
    <property type="entry name" value="SGNH_hydro_sf"/>
</dbReference>
<proteinExistence type="predicted"/>
<reference evidence="2" key="1">
    <citation type="submission" date="2020-05" db="EMBL/GenBank/DDBJ databases">
        <title>Phylogenomic resolution of chytrid fungi.</title>
        <authorList>
            <person name="Stajich J.E."/>
            <person name="Amses K."/>
            <person name="Simmons R."/>
            <person name="Seto K."/>
            <person name="Myers J."/>
            <person name="Bonds A."/>
            <person name="Quandt C.A."/>
            <person name="Barry K."/>
            <person name="Liu P."/>
            <person name="Grigoriev I."/>
            <person name="Longcore J.E."/>
            <person name="James T.Y."/>
        </authorList>
    </citation>
    <scope>NUCLEOTIDE SEQUENCE</scope>
    <source>
        <strain evidence="2">JEL0318</strain>
    </source>
</reference>
<dbReference type="PANTHER" id="PTHR21325">
    <property type="entry name" value="PHOSPHOLIPASE B, PLB1"/>
    <property type="match status" value="1"/>
</dbReference>
<gene>
    <name evidence="2" type="ORF">HK097_011007</name>
</gene>
<dbReference type="GO" id="GO:0004620">
    <property type="term" value="F:phospholipase activity"/>
    <property type="evidence" value="ECO:0007669"/>
    <property type="project" value="InterPro"/>
</dbReference>
<evidence type="ECO:0008006" key="4">
    <source>
        <dbReference type="Google" id="ProtNLM"/>
    </source>
</evidence>
<accession>A0AAD5X4W5</accession>
<dbReference type="Pfam" id="PF00657">
    <property type="entry name" value="Lipase_GDSL"/>
    <property type="match status" value="1"/>
</dbReference>
<name>A0AAD5X4W5_9FUNG</name>
<dbReference type="InterPro" id="IPR001087">
    <property type="entry name" value="GDSL"/>
</dbReference>
<dbReference type="AlphaFoldDB" id="A0AAD5X4W5"/>